<evidence type="ECO:0000256" key="4">
    <source>
        <dbReference type="ARBA" id="ARBA00022853"/>
    </source>
</evidence>
<evidence type="ECO:0000256" key="8">
    <source>
        <dbReference type="ARBA" id="ARBA00026144"/>
    </source>
</evidence>
<keyword evidence="2" id="KW-0808">Transferase</keyword>
<proteinExistence type="inferred from homology"/>
<sequence>MMNTAISMIDPSHTSPPPQTTKKRFFRTAAAEAEDAALAETYAFRPIQQSDRNRVKVLHENWFPVVYQDDFYDDLVQERLAGKKLHTRVATVGNDEESSDGQIVSCVVGSFIPWAKLSRRMQALLLPDKARFRRLFYIMTLGTVDEHRKTGLASSLVRWVESLVQEDPACGGVYLHVITYNDSAIRFYERLGFYRVEEIPDYYEIEGQKYASYLYAKYYHGNRGHRDIVRVVRQAFMSLLRNIVYWIPGSGGDRISSGK</sequence>
<keyword evidence="4" id="KW-0156">Chromatin regulator</keyword>
<organism evidence="13">
    <name type="scientific">Amphora coffeiformis</name>
    <dbReference type="NCBI Taxonomy" id="265554"/>
    <lineage>
        <taxon>Eukaryota</taxon>
        <taxon>Sar</taxon>
        <taxon>Stramenopiles</taxon>
        <taxon>Ochrophyta</taxon>
        <taxon>Bacillariophyta</taxon>
        <taxon>Bacillariophyceae</taxon>
        <taxon>Bacillariophycidae</taxon>
        <taxon>Thalassiophysales</taxon>
        <taxon>Catenulaceae</taxon>
        <taxon>Amphora</taxon>
    </lineage>
</organism>
<dbReference type="GO" id="GO:0120518">
    <property type="term" value="F:protein N-terminal-methionine acetyltransferase activity"/>
    <property type="evidence" value="ECO:0007669"/>
    <property type="project" value="UniProtKB-EC"/>
</dbReference>
<evidence type="ECO:0000256" key="1">
    <source>
        <dbReference type="ARBA" id="ARBA00013184"/>
    </source>
</evidence>
<evidence type="ECO:0000259" key="12">
    <source>
        <dbReference type="PROSITE" id="PS51186"/>
    </source>
</evidence>
<dbReference type="Gene3D" id="3.40.630.30">
    <property type="match status" value="1"/>
</dbReference>
<dbReference type="GO" id="GO:0000139">
    <property type="term" value="C:Golgi membrane"/>
    <property type="evidence" value="ECO:0007669"/>
    <property type="project" value="TreeGrafter"/>
</dbReference>
<evidence type="ECO:0000256" key="6">
    <source>
        <dbReference type="ARBA" id="ARBA00025774"/>
    </source>
</evidence>
<accession>A0A7S3L4Y9</accession>
<dbReference type="PANTHER" id="PTHR14744">
    <property type="entry name" value="N-ALPHA-ACETYLTRANSFERASE 60"/>
    <property type="match status" value="1"/>
</dbReference>
<evidence type="ECO:0000313" key="13">
    <source>
        <dbReference type="EMBL" id="CAE0412066.1"/>
    </source>
</evidence>
<dbReference type="InterPro" id="IPR000182">
    <property type="entry name" value="GNAT_dom"/>
</dbReference>
<evidence type="ECO:0000256" key="3">
    <source>
        <dbReference type="ARBA" id="ARBA00022829"/>
    </source>
</evidence>
<comment type="catalytic activity">
    <reaction evidence="9">
        <text>L-lysyl-[protein] + acetyl-CoA = N(6)-acetyl-L-lysyl-[protein] + CoA + H(+)</text>
        <dbReference type="Rhea" id="RHEA:45948"/>
        <dbReference type="Rhea" id="RHEA-COMP:9752"/>
        <dbReference type="Rhea" id="RHEA-COMP:10731"/>
        <dbReference type="ChEBI" id="CHEBI:15378"/>
        <dbReference type="ChEBI" id="CHEBI:29969"/>
        <dbReference type="ChEBI" id="CHEBI:57287"/>
        <dbReference type="ChEBI" id="CHEBI:57288"/>
        <dbReference type="ChEBI" id="CHEBI:61930"/>
        <dbReference type="EC" id="2.3.1.48"/>
    </reaction>
</comment>
<dbReference type="InterPro" id="IPR045141">
    <property type="entry name" value="NAA60-like"/>
</dbReference>
<evidence type="ECO:0000256" key="2">
    <source>
        <dbReference type="ARBA" id="ARBA00022679"/>
    </source>
</evidence>
<feature type="region of interest" description="Disordered" evidence="11">
    <location>
        <begin position="1"/>
        <end position="20"/>
    </location>
</feature>
<name>A0A7S3L4Y9_9STRA</name>
<evidence type="ECO:0000256" key="7">
    <source>
        <dbReference type="ARBA" id="ARBA00026111"/>
    </source>
</evidence>
<evidence type="ECO:0000256" key="9">
    <source>
        <dbReference type="ARBA" id="ARBA00048017"/>
    </source>
</evidence>
<dbReference type="AlphaFoldDB" id="A0A7S3L4Y9"/>
<keyword evidence="3" id="KW-0159">Chromosome partition</keyword>
<dbReference type="Pfam" id="PF00583">
    <property type="entry name" value="Acetyltransf_1"/>
    <property type="match status" value="1"/>
</dbReference>
<dbReference type="EC" id="2.3.1.259" evidence="7"/>
<evidence type="ECO:0000256" key="5">
    <source>
        <dbReference type="ARBA" id="ARBA00023315"/>
    </source>
</evidence>
<dbReference type="PROSITE" id="PS51186">
    <property type="entry name" value="GNAT"/>
    <property type="match status" value="1"/>
</dbReference>
<feature type="domain" description="N-acetyltransferase" evidence="12">
    <location>
        <begin position="42"/>
        <end position="220"/>
    </location>
</feature>
<dbReference type="EMBL" id="HBIM01011243">
    <property type="protein sequence ID" value="CAE0412066.1"/>
    <property type="molecule type" value="Transcribed_RNA"/>
</dbReference>
<evidence type="ECO:0000256" key="10">
    <source>
        <dbReference type="ARBA" id="ARBA00048848"/>
    </source>
</evidence>
<dbReference type="InterPro" id="IPR016181">
    <property type="entry name" value="Acyl_CoA_acyltransferase"/>
</dbReference>
<keyword evidence="5" id="KW-0012">Acyltransferase</keyword>
<dbReference type="GO" id="GO:0007059">
    <property type="term" value="P:chromosome segregation"/>
    <property type="evidence" value="ECO:0007669"/>
    <property type="project" value="UniProtKB-KW"/>
</dbReference>
<reference evidence="13" key="1">
    <citation type="submission" date="2021-01" db="EMBL/GenBank/DDBJ databases">
        <authorList>
            <person name="Corre E."/>
            <person name="Pelletier E."/>
            <person name="Niang G."/>
            <person name="Scheremetjew M."/>
            <person name="Finn R."/>
            <person name="Kale V."/>
            <person name="Holt S."/>
            <person name="Cochrane G."/>
            <person name="Meng A."/>
            <person name="Brown T."/>
            <person name="Cohen L."/>
        </authorList>
    </citation>
    <scope>NUCLEOTIDE SEQUENCE</scope>
    <source>
        <strain evidence="13">CCMP127</strain>
    </source>
</reference>
<gene>
    <name evidence="13" type="ORF">ACOF00016_LOCUS9343</name>
</gene>
<comment type="similarity">
    <text evidence="6">Belongs to the acetyltransferase family. NAA60 subfamily.</text>
</comment>
<protein>
    <recommendedName>
        <fullName evidence="8">N-alpha-acetyltransferase 60</fullName>
        <ecNumber evidence="7">2.3.1.259</ecNumber>
        <ecNumber evidence="1">2.3.1.48</ecNumber>
    </recommendedName>
</protein>
<evidence type="ECO:0000256" key="11">
    <source>
        <dbReference type="SAM" id="MobiDB-lite"/>
    </source>
</evidence>
<dbReference type="GO" id="GO:0004402">
    <property type="term" value="F:histone acetyltransferase activity"/>
    <property type="evidence" value="ECO:0007669"/>
    <property type="project" value="TreeGrafter"/>
</dbReference>
<dbReference type="SUPFAM" id="SSF55729">
    <property type="entry name" value="Acyl-CoA N-acyltransferases (Nat)"/>
    <property type="match status" value="1"/>
</dbReference>
<dbReference type="EC" id="2.3.1.48" evidence="1"/>
<comment type="catalytic activity">
    <reaction evidence="10">
        <text>N-terminal L-methionyl-[transmembrane protein] + acetyl-CoA = N-terminal N(alpha)-acetyl-L-methionyl-[transmembrane protein] + CoA + H(+)</text>
        <dbReference type="Rhea" id="RHEA:50604"/>
        <dbReference type="Rhea" id="RHEA-COMP:12745"/>
        <dbReference type="Rhea" id="RHEA-COMP:12746"/>
        <dbReference type="ChEBI" id="CHEBI:15378"/>
        <dbReference type="ChEBI" id="CHEBI:57287"/>
        <dbReference type="ChEBI" id="CHEBI:57288"/>
        <dbReference type="ChEBI" id="CHEBI:64731"/>
        <dbReference type="ChEBI" id="CHEBI:133414"/>
        <dbReference type="EC" id="2.3.1.259"/>
    </reaction>
</comment>
<dbReference type="PANTHER" id="PTHR14744:SF15">
    <property type="entry name" value="N-ALPHA-ACETYLTRANSFERASE 60"/>
    <property type="match status" value="1"/>
</dbReference>